<gene>
    <name evidence="1" type="ORF">BofuT4_uP153720.1</name>
</gene>
<reference evidence="2" key="1">
    <citation type="journal article" date="2011" name="PLoS Genet.">
        <title>Genomic analysis of the necrotrophic fungal pathogens Sclerotinia sclerotiorum and Botrytis cinerea.</title>
        <authorList>
            <person name="Amselem J."/>
            <person name="Cuomo C.A."/>
            <person name="van Kan J.A."/>
            <person name="Viaud M."/>
            <person name="Benito E.P."/>
            <person name="Couloux A."/>
            <person name="Coutinho P.M."/>
            <person name="de Vries R.P."/>
            <person name="Dyer P.S."/>
            <person name="Fillinger S."/>
            <person name="Fournier E."/>
            <person name="Gout L."/>
            <person name="Hahn M."/>
            <person name="Kohn L."/>
            <person name="Lapalu N."/>
            <person name="Plummer K.M."/>
            <person name="Pradier J.M."/>
            <person name="Quevillon E."/>
            <person name="Sharon A."/>
            <person name="Simon A."/>
            <person name="ten Have A."/>
            <person name="Tudzynski B."/>
            <person name="Tudzynski P."/>
            <person name="Wincker P."/>
            <person name="Andrew M."/>
            <person name="Anthouard V."/>
            <person name="Beever R.E."/>
            <person name="Beffa R."/>
            <person name="Benoit I."/>
            <person name="Bouzid O."/>
            <person name="Brault B."/>
            <person name="Chen Z."/>
            <person name="Choquer M."/>
            <person name="Collemare J."/>
            <person name="Cotton P."/>
            <person name="Danchin E.G."/>
            <person name="Da Silva C."/>
            <person name="Gautier A."/>
            <person name="Giraud C."/>
            <person name="Giraud T."/>
            <person name="Gonzalez C."/>
            <person name="Grossetete S."/>
            <person name="Guldener U."/>
            <person name="Henrissat B."/>
            <person name="Howlett B.J."/>
            <person name="Kodira C."/>
            <person name="Kretschmer M."/>
            <person name="Lappartient A."/>
            <person name="Leroch M."/>
            <person name="Levis C."/>
            <person name="Mauceli E."/>
            <person name="Neuveglise C."/>
            <person name="Oeser B."/>
            <person name="Pearson M."/>
            <person name="Poulain J."/>
            <person name="Poussereau N."/>
            <person name="Quesneville H."/>
            <person name="Rascle C."/>
            <person name="Schumacher J."/>
            <person name="Segurens B."/>
            <person name="Sexton A."/>
            <person name="Silva E."/>
            <person name="Sirven C."/>
            <person name="Soanes D.M."/>
            <person name="Talbot N.J."/>
            <person name="Templeton M."/>
            <person name="Yandava C."/>
            <person name="Yarden O."/>
            <person name="Zeng Q."/>
            <person name="Rollins J.A."/>
            <person name="Lebrun M.H."/>
            <person name="Dickman M."/>
        </authorList>
    </citation>
    <scope>NUCLEOTIDE SEQUENCE [LARGE SCALE GENOMIC DNA]</scope>
    <source>
        <strain evidence="2">T4</strain>
    </source>
</reference>
<name>G2YW12_BOTF4</name>
<accession>G2YW12</accession>
<evidence type="ECO:0000313" key="1">
    <source>
        <dbReference type="EMBL" id="CCD55810.1"/>
    </source>
</evidence>
<organism evidence="1 2">
    <name type="scientific">Botryotinia fuckeliana (strain T4)</name>
    <name type="common">Noble rot fungus</name>
    <name type="synonym">Botrytis cinerea</name>
    <dbReference type="NCBI Taxonomy" id="999810"/>
    <lineage>
        <taxon>Eukaryota</taxon>
        <taxon>Fungi</taxon>
        <taxon>Dikarya</taxon>
        <taxon>Ascomycota</taxon>
        <taxon>Pezizomycotina</taxon>
        <taxon>Leotiomycetes</taxon>
        <taxon>Helotiales</taxon>
        <taxon>Sclerotiniaceae</taxon>
        <taxon>Botrytis</taxon>
    </lineage>
</organism>
<dbReference type="EMBL" id="FQ790357">
    <property type="protein sequence ID" value="CCD55810.1"/>
    <property type="molecule type" value="Genomic_DNA"/>
</dbReference>
<protein>
    <submittedName>
        <fullName evidence="1">Uncharacterized protein</fullName>
    </submittedName>
</protein>
<dbReference type="InParanoid" id="G2YW12"/>
<dbReference type="HOGENOM" id="CLU_2922399_0_0_1"/>
<sequence>MGNIDTIRRLRFAKSTYSQHILKIASGNLLDVARGMDLVKILLLGYVDGDGDVVLGLGRYG</sequence>
<proteinExistence type="predicted"/>
<dbReference type="AlphaFoldDB" id="G2YW12"/>
<dbReference type="Proteomes" id="UP000008177">
    <property type="component" value="Unplaced contigs"/>
</dbReference>
<evidence type="ECO:0000313" key="2">
    <source>
        <dbReference type="Proteomes" id="UP000008177"/>
    </source>
</evidence>